<dbReference type="RefSeq" id="WP_265993681.1">
    <property type="nucleotide sequence ID" value="NZ_CP110973.1"/>
</dbReference>
<keyword evidence="1" id="KW-0732">Signal</keyword>
<dbReference type="Proteomes" id="UP001597116">
    <property type="component" value="Unassembled WGS sequence"/>
</dbReference>
<comment type="caution">
    <text evidence="2">The sequence shown here is derived from an EMBL/GenBank/DDBJ whole genome shotgun (WGS) entry which is preliminary data.</text>
</comment>
<dbReference type="EMBL" id="JBHTLP010000019">
    <property type="protein sequence ID" value="MFD1143773.1"/>
    <property type="molecule type" value="Genomic_DNA"/>
</dbReference>
<reference evidence="3" key="1">
    <citation type="journal article" date="2019" name="Int. J. Syst. Evol. Microbiol.">
        <title>The Global Catalogue of Microorganisms (GCM) 10K type strain sequencing project: providing services to taxonomists for standard genome sequencing and annotation.</title>
        <authorList>
            <consortium name="The Broad Institute Genomics Platform"/>
            <consortium name="The Broad Institute Genome Sequencing Center for Infectious Disease"/>
            <person name="Wu L."/>
            <person name="Ma J."/>
        </authorList>
    </citation>
    <scope>NUCLEOTIDE SEQUENCE [LARGE SCALE GENOMIC DNA]</scope>
    <source>
        <strain evidence="3">CCUG 55608</strain>
    </source>
</reference>
<keyword evidence="3" id="KW-1185">Reference proteome</keyword>
<organism evidence="2 3">
    <name type="scientific">Larkinella insperata</name>
    <dbReference type="NCBI Taxonomy" id="332158"/>
    <lineage>
        <taxon>Bacteria</taxon>
        <taxon>Pseudomonadati</taxon>
        <taxon>Bacteroidota</taxon>
        <taxon>Cytophagia</taxon>
        <taxon>Cytophagales</taxon>
        <taxon>Spirosomataceae</taxon>
        <taxon>Larkinella</taxon>
    </lineage>
</organism>
<accession>A0ABW3QKZ4</accession>
<feature type="signal peptide" evidence="1">
    <location>
        <begin position="1"/>
        <end position="20"/>
    </location>
</feature>
<name>A0ABW3QKZ4_9BACT</name>
<protein>
    <submittedName>
        <fullName evidence="2">Uncharacterized protein</fullName>
    </submittedName>
</protein>
<feature type="chain" id="PRO_5047305164" evidence="1">
    <location>
        <begin position="21"/>
        <end position="224"/>
    </location>
</feature>
<gene>
    <name evidence="2" type="ORF">ACFQ4C_21775</name>
</gene>
<evidence type="ECO:0000313" key="2">
    <source>
        <dbReference type="EMBL" id="MFD1143773.1"/>
    </source>
</evidence>
<proteinExistence type="predicted"/>
<sequence length="224" mass="25134">MMKTLTFSFCFALLSTTASMAQYLPLGAITSWADGYVVTTENDTIRGKVRVNTMVNDAPASIVVRLTDDKKVTFKGEKLRLVTQDIPKFAYTTGAIPREREQIVFERVPNPRKDGKTALLERLSHPGKITLYFDANGWKKNAEYTFGNFTIATNPKDLSFVVVKDQTNARIVKKGTFDDEHEALFGDCPAFVQKFPAATRRDWKRFGDLVESYNQTCVVGVAVN</sequence>
<evidence type="ECO:0000313" key="3">
    <source>
        <dbReference type="Proteomes" id="UP001597116"/>
    </source>
</evidence>
<evidence type="ECO:0000256" key="1">
    <source>
        <dbReference type="SAM" id="SignalP"/>
    </source>
</evidence>